<dbReference type="Pfam" id="PF00172">
    <property type="entry name" value="Zn_clus"/>
    <property type="match status" value="1"/>
</dbReference>
<dbReference type="PROSITE" id="PS50048">
    <property type="entry name" value="ZN2_CY6_FUNGAL_2"/>
    <property type="match status" value="1"/>
</dbReference>
<evidence type="ECO:0000313" key="4">
    <source>
        <dbReference type="EMBL" id="KAH6678757.1"/>
    </source>
</evidence>
<accession>A0A9P8V6Q8</accession>
<dbReference type="PANTHER" id="PTHR47784">
    <property type="entry name" value="STEROL UPTAKE CONTROL PROTEIN 2"/>
    <property type="match status" value="1"/>
</dbReference>
<evidence type="ECO:0000256" key="1">
    <source>
        <dbReference type="ARBA" id="ARBA00023242"/>
    </source>
</evidence>
<name>A0A9P8V6Q8_9PEZI</name>
<dbReference type="PROSITE" id="PS00463">
    <property type="entry name" value="ZN2_CY6_FUNGAL_1"/>
    <property type="match status" value="1"/>
</dbReference>
<feature type="region of interest" description="Disordered" evidence="2">
    <location>
        <begin position="1"/>
        <end position="32"/>
    </location>
</feature>
<organism evidence="4 5">
    <name type="scientific">Plectosphaerella plurivora</name>
    <dbReference type="NCBI Taxonomy" id="936078"/>
    <lineage>
        <taxon>Eukaryota</taxon>
        <taxon>Fungi</taxon>
        <taxon>Dikarya</taxon>
        <taxon>Ascomycota</taxon>
        <taxon>Pezizomycotina</taxon>
        <taxon>Sordariomycetes</taxon>
        <taxon>Hypocreomycetidae</taxon>
        <taxon>Glomerellales</taxon>
        <taxon>Plectosphaerellaceae</taxon>
        <taxon>Plectosphaerella</taxon>
    </lineage>
</organism>
<dbReference type="InterPro" id="IPR036864">
    <property type="entry name" value="Zn2-C6_fun-type_DNA-bd_sf"/>
</dbReference>
<dbReference type="OrthoDB" id="416217at2759"/>
<dbReference type="Pfam" id="PF11951">
    <property type="entry name" value="Fungal_trans_2"/>
    <property type="match status" value="1"/>
</dbReference>
<feature type="domain" description="Zn(2)-C6 fungal-type" evidence="3">
    <location>
        <begin position="36"/>
        <end position="66"/>
    </location>
</feature>
<reference evidence="4" key="1">
    <citation type="journal article" date="2021" name="Nat. Commun.">
        <title>Genetic determinants of endophytism in the Arabidopsis root mycobiome.</title>
        <authorList>
            <person name="Mesny F."/>
            <person name="Miyauchi S."/>
            <person name="Thiergart T."/>
            <person name="Pickel B."/>
            <person name="Atanasova L."/>
            <person name="Karlsson M."/>
            <person name="Huettel B."/>
            <person name="Barry K.W."/>
            <person name="Haridas S."/>
            <person name="Chen C."/>
            <person name="Bauer D."/>
            <person name="Andreopoulos W."/>
            <person name="Pangilinan J."/>
            <person name="LaButti K."/>
            <person name="Riley R."/>
            <person name="Lipzen A."/>
            <person name="Clum A."/>
            <person name="Drula E."/>
            <person name="Henrissat B."/>
            <person name="Kohler A."/>
            <person name="Grigoriev I.V."/>
            <person name="Martin F.M."/>
            <person name="Hacquard S."/>
        </authorList>
    </citation>
    <scope>NUCLEOTIDE SEQUENCE</scope>
    <source>
        <strain evidence="4">MPI-SDFR-AT-0117</strain>
    </source>
</reference>
<dbReference type="InterPro" id="IPR001138">
    <property type="entry name" value="Zn2Cys6_DnaBD"/>
</dbReference>
<dbReference type="InterPro" id="IPR053157">
    <property type="entry name" value="Sterol_Uptake_Regulator"/>
</dbReference>
<dbReference type="Proteomes" id="UP000770015">
    <property type="component" value="Unassembled WGS sequence"/>
</dbReference>
<dbReference type="SMART" id="SM00066">
    <property type="entry name" value="GAL4"/>
    <property type="match status" value="1"/>
</dbReference>
<dbReference type="InterPro" id="IPR021858">
    <property type="entry name" value="Fun_TF"/>
</dbReference>
<dbReference type="AlphaFoldDB" id="A0A9P8V6Q8"/>
<dbReference type="EMBL" id="JAGSXJ010000021">
    <property type="protein sequence ID" value="KAH6678757.1"/>
    <property type="molecule type" value="Genomic_DNA"/>
</dbReference>
<protein>
    <recommendedName>
        <fullName evidence="3">Zn(2)-C6 fungal-type domain-containing protein</fullName>
    </recommendedName>
</protein>
<evidence type="ECO:0000313" key="5">
    <source>
        <dbReference type="Proteomes" id="UP000770015"/>
    </source>
</evidence>
<keyword evidence="1" id="KW-0539">Nucleus</keyword>
<proteinExistence type="predicted"/>
<keyword evidence="5" id="KW-1185">Reference proteome</keyword>
<evidence type="ECO:0000259" key="3">
    <source>
        <dbReference type="PROSITE" id="PS50048"/>
    </source>
</evidence>
<dbReference type="GO" id="GO:0008270">
    <property type="term" value="F:zinc ion binding"/>
    <property type="evidence" value="ECO:0007669"/>
    <property type="project" value="InterPro"/>
</dbReference>
<evidence type="ECO:0000256" key="2">
    <source>
        <dbReference type="SAM" id="MobiDB-lite"/>
    </source>
</evidence>
<dbReference type="CDD" id="cd00067">
    <property type="entry name" value="GAL4"/>
    <property type="match status" value="1"/>
</dbReference>
<gene>
    <name evidence="4" type="ORF">F5X68DRAFT_212620</name>
</gene>
<feature type="compositionally biased region" description="Polar residues" evidence="2">
    <location>
        <begin position="9"/>
        <end position="20"/>
    </location>
</feature>
<dbReference type="GO" id="GO:0001228">
    <property type="term" value="F:DNA-binding transcription activator activity, RNA polymerase II-specific"/>
    <property type="evidence" value="ECO:0007669"/>
    <property type="project" value="TreeGrafter"/>
</dbReference>
<comment type="caution">
    <text evidence="4">The sequence shown here is derived from an EMBL/GenBank/DDBJ whole genome shotgun (WGS) entry which is preliminary data.</text>
</comment>
<dbReference type="SUPFAM" id="SSF57701">
    <property type="entry name" value="Zn2/Cys6 DNA-binding domain"/>
    <property type="match status" value="1"/>
</dbReference>
<sequence>MPRNISKPGLSNQPSESSPVAGQGPIRKSKGKSRLGCFTCKERKVKCDELRPACSQCRPSARKCAYPTGIVPKWQHRVVTFPLLTSSEPDTGIPGDNAHSKAAEDVDPVGVVIPPMLSEPSRSLDIQDVFLLVHFTSTVSSILLGGPSLWAKDATQLAFNNDFLMHAILALSARHLQEHHRAVDDRPEYDYKLLEGDHLQKALKLFGSVVSTNLASSQDAQIATSFLLFFHACADVTSGGDPSQPCEDTTFTFLRGIRSIVLNNPRAAHSGRFKSLVAKPQLVPTVFPSAVPQQGPGVVLRYLLESLPRQSPFTKNRALYVERIESLTVYFSLLEEHSDDAQILDELLVSCLRWQVFCTAEYAAMAQRHDIVALVILAHYYAVVASLLAEVKPEDKWWWLRRKPVHMVRSIGKYVGPDWAAWVEWPRMIAQRCEERI</sequence>
<dbReference type="Gene3D" id="4.10.240.10">
    <property type="entry name" value="Zn(2)-C6 fungal-type DNA-binding domain"/>
    <property type="match status" value="1"/>
</dbReference>
<dbReference type="PANTHER" id="PTHR47784:SF5">
    <property type="entry name" value="STEROL UPTAKE CONTROL PROTEIN 2"/>
    <property type="match status" value="1"/>
</dbReference>